<dbReference type="SUPFAM" id="SSF53098">
    <property type="entry name" value="Ribonuclease H-like"/>
    <property type="match status" value="1"/>
</dbReference>
<evidence type="ECO:0000313" key="3">
    <source>
        <dbReference type="Proteomes" id="UP000034107"/>
    </source>
</evidence>
<dbReference type="GO" id="GO:0015074">
    <property type="term" value="P:DNA integration"/>
    <property type="evidence" value="ECO:0007669"/>
    <property type="project" value="InterPro"/>
</dbReference>
<protein>
    <submittedName>
        <fullName evidence="2">Transposase</fullName>
    </submittedName>
</protein>
<dbReference type="GO" id="GO:0003676">
    <property type="term" value="F:nucleic acid binding"/>
    <property type="evidence" value="ECO:0007669"/>
    <property type="project" value="InterPro"/>
</dbReference>
<dbReference type="InterPro" id="IPR001584">
    <property type="entry name" value="Integrase_cat-core"/>
</dbReference>
<organism evidence="2 3">
    <name type="scientific">Candidatus Nomurabacteria bacterium GW2011_GWA1_46_11</name>
    <dbReference type="NCBI Taxonomy" id="1618732"/>
    <lineage>
        <taxon>Bacteria</taxon>
        <taxon>Candidatus Nomuraibacteriota</taxon>
    </lineage>
</organism>
<dbReference type="InterPro" id="IPR036397">
    <property type="entry name" value="RNaseH_sf"/>
</dbReference>
<feature type="domain" description="Integrase catalytic" evidence="1">
    <location>
        <begin position="165"/>
        <end position="335"/>
    </location>
</feature>
<proteinExistence type="predicted"/>
<gene>
    <name evidence="2" type="ORF">UX31_C0025G0014</name>
</gene>
<evidence type="ECO:0000313" key="2">
    <source>
        <dbReference type="EMBL" id="KKU20892.1"/>
    </source>
</evidence>
<sequence length="349" mass="40469">MQIHNKLTNTRGFVSSYDDALRFRDMITPKAEEHARILTFWKKHGTAATKEAFGVSRPTLFRWQAALRKGEGRLETLRPQSTAPRSKRQRVIPQPVADLIIKERSYEKIGKEKLAVLLKEDSLGDYSPSTVGRMLADMKKQGKLQNPVRYSLSGKTGRMIERKPRRNKPKLRSAGHVGQLAKADTIIRFTNGIKRYILTAIDLESEFAFAYAYTSHASIHAADFMKTFKEVAPIHLTYIQTDNGSEFQDHFEIYLKSENITHFHTYPRSPKMNAEIERFNRTLSEAFISRNRQLLAHDLDEFNRQLMDWLLWYNTRRPHWSIGLISPLRYIVNKLPAKESQMCWTSTPT</sequence>
<dbReference type="InterPro" id="IPR012337">
    <property type="entry name" value="RNaseH-like_sf"/>
</dbReference>
<reference evidence="2 3" key="1">
    <citation type="journal article" date="2015" name="Nature">
        <title>rRNA introns, odd ribosomes, and small enigmatic genomes across a large radiation of phyla.</title>
        <authorList>
            <person name="Brown C.T."/>
            <person name="Hug L.A."/>
            <person name="Thomas B.C."/>
            <person name="Sharon I."/>
            <person name="Castelle C.J."/>
            <person name="Singh A."/>
            <person name="Wilkins M.J."/>
            <person name="Williams K.H."/>
            <person name="Banfield J.F."/>
        </authorList>
    </citation>
    <scope>NUCLEOTIDE SEQUENCE [LARGE SCALE GENOMIC DNA]</scope>
</reference>
<dbReference type="PROSITE" id="PS50994">
    <property type="entry name" value="INTEGRASE"/>
    <property type="match status" value="1"/>
</dbReference>
<dbReference type="AlphaFoldDB" id="A0A0G1NKL5"/>
<dbReference type="Gene3D" id="3.30.420.10">
    <property type="entry name" value="Ribonuclease H-like superfamily/Ribonuclease H"/>
    <property type="match status" value="1"/>
</dbReference>
<dbReference type="EMBL" id="LCLS01000025">
    <property type="protein sequence ID" value="KKU20892.1"/>
    <property type="molecule type" value="Genomic_DNA"/>
</dbReference>
<comment type="caution">
    <text evidence="2">The sequence shown here is derived from an EMBL/GenBank/DDBJ whole genome shotgun (WGS) entry which is preliminary data.</text>
</comment>
<evidence type="ECO:0000259" key="1">
    <source>
        <dbReference type="PROSITE" id="PS50994"/>
    </source>
</evidence>
<name>A0A0G1NKL5_9BACT</name>
<accession>A0A0G1NKL5</accession>
<dbReference type="Proteomes" id="UP000034107">
    <property type="component" value="Unassembled WGS sequence"/>
</dbReference>
<dbReference type="Pfam" id="PF13683">
    <property type="entry name" value="rve_3"/>
    <property type="match status" value="1"/>
</dbReference>